<sequence length="209" mass="24019">MAKKGFNEFSWKVMDNISFPQKMGDDKVLPDVDKTHIAQSYVNTDDSSHTLTQNKVINNILSNKIKSDSQQFTNINKTINDAVGKDINGVVQNTHRSESIYQSIQNIINRNHDHHPLVNNFSQTDQGKKYEVSSWLHHQNIETINQSLWKEFDPKPNSQLHKKDAEKPRVIVQKLVENIHINHQGSWTITQEEIKTQVESALIRALESA</sequence>
<name>A0AAE3XU01_9BACT</name>
<evidence type="ECO:0000313" key="2">
    <source>
        <dbReference type="Proteomes" id="UP001185092"/>
    </source>
</evidence>
<dbReference type="EMBL" id="JAVDQD010000014">
    <property type="protein sequence ID" value="MDR6241965.1"/>
    <property type="molecule type" value="Genomic_DNA"/>
</dbReference>
<reference evidence="1" key="1">
    <citation type="submission" date="2023-07" db="EMBL/GenBank/DDBJ databases">
        <title>Genomic Encyclopedia of Type Strains, Phase IV (KMG-IV): sequencing the most valuable type-strain genomes for metagenomic binning, comparative biology and taxonomic classification.</title>
        <authorList>
            <person name="Goeker M."/>
        </authorList>
    </citation>
    <scope>NUCLEOTIDE SEQUENCE</scope>
    <source>
        <strain evidence="1">DSM 26174</strain>
    </source>
</reference>
<proteinExistence type="predicted"/>
<evidence type="ECO:0000313" key="1">
    <source>
        <dbReference type="EMBL" id="MDR6241965.1"/>
    </source>
</evidence>
<comment type="caution">
    <text evidence="1">The sequence shown here is derived from an EMBL/GenBank/DDBJ whole genome shotgun (WGS) entry which is preliminary data.</text>
</comment>
<dbReference type="AlphaFoldDB" id="A0AAE3XU01"/>
<dbReference type="RefSeq" id="WP_309943190.1">
    <property type="nucleotide sequence ID" value="NZ_AP025311.1"/>
</dbReference>
<organism evidence="1 2">
    <name type="scientific">Aureibacter tunicatorum</name>
    <dbReference type="NCBI Taxonomy" id="866807"/>
    <lineage>
        <taxon>Bacteria</taxon>
        <taxon>Pseudomonadati</taxon>
        <taxon>Bacteroidota</taxon>
        <taxon>Cytophagia</taxon>
        <taxon>Cytophagales</taxon>
        <taxon>Persicobacteraceae</taxon>
        <taxon>Aureibacter</taxon>
    </lineage>
</organism>
<accession>A0AAE3XU01</accession>
<gene>
    <name evidence="1" type="ORF">HNQ88_005052</name>
</gene>
<protein>
    <submittedName>
        <fullName evidence="1">Uncharacterized protein</fullName>
    </submittedName>
</protein>
<keyword evidence="2" id="KW-1185">Reference proteome</keyword>
<dbReference type="Proteomes" id="UP001185092">
    <property type="component" value="Unassembled WGS sequence"/>
</dbReference>